<dbReference type="RefSeq" id="WP_306827349.1">
    <property type="nucleotide sequence ID" value="NZ_JAUSRA010000001.1"/>
</dbReference>
<proteinExistence type="predicted"/>
<protein>
    <recommendedName>
        <fullName evidence="2">DUF397 domain-containing protein</fullName>
    </recommendedName>
</protein>
<sequence length="74" mass="7789">MARSSLPLGPAWRKSSRSASSGECVEARRWPEGVEIRDSKNPHGPTFTVSATAWTALTGALGDGLINRSGTGHP</sequence>
<dbReference type="EMBL" id="JAUSRA010000001">
    <property type="protein sequence ID" value="MDP9792466.1"/>
    <property type="molecule type" value="Genomic_DNA"/>
</dbReference>
<gene>
    <name evidence="3" type="ORF">J2S43_000978</name>
</gene>
<keyword evidence="4" id="KW-1185">Reference proteome</keyword>
<evidence type="ECO:0000259" key="2">
    <source>
        <dbReference type="Pfam" id="PF04149"/>
    </source>
</evidence>
<organism evidence="3 4">
    <name type="scientific">Catenuloplanes nepalensis</name>
    <dbReference type="NCBI Taxonomy" id="587533"/>
    <lineage>
        <taxon>Bacteria</taxon>
        <taxon>Bacillati</taxon>
        <taxon>Actinomycetota</taxon>
        <taxon>Actinomycetes</taxon>
        <taxon>Micromonosporales</taxon>
        <taxon>Micromonosporaceae</taxon>
        <taxon>Catenuloplanes</taxon>
    </lineage>
</organism>
<comment type="caution">
    <text evidence="3">The sequence shown here is derived from an EMBL/GenBank/DDBJ whole genome shotgun (WGS) entry which is preliminary data.</text>
</comment>
<dbReference type="Proteomes" id="UP001240984">
    <property type="component" value="Unassembled WGS sequence"/>
</dbReference>
<evidence type="ECO:0000313" key="3">
    <source>
        <dbReference type="EMBL" id="MDP9792466.1"/>
    </source>
</evidence>
<feature type="region of interest" description="Disordered" evidence="1">
    <location>
        <begin position="1"/>
        <end position="26"/>
    </location>
</feature>
<reference evidence="3 4" key="1">
    <citation type="submission" date="2023-07" db="EMBL/GenBank/DDBJ databases">
        <title>Sequencing the genomes of 1000 actinobacteria strains.</title>
        <authorList>
            <person name="Klenk H.-P."/>
        </authorList>
    </citation>
    <scope>NUCLEOTIDE SEQUENCE [LARGE SCALE GENOMIC DNA]</scope>
    <source>
        <strain evidence="3 4">DSM 44710</strain>
    </source>
</reference>
<accession>A0ABT9MMB3</accession>
<evidence type="ECO:0000313" key="4">
    <source>
        <dbReference type="Proteomes" id="UP001240984"/>
    </source>
</evidence>
<evidence type="ECO:0000256" key="1">
    <source>
        <dbReference type="SAM" id="MobiDB-lite"/>
    </source>
</evidence>
<dbReference type="Pfam" id="PF04149">
    <property type="entry name" value="DUF397"/>
    <property type="match status" value="1"/>
</dbReference>
<name>A0ABT9MMB3_9ACTN</name>
<feature type="domain" description="DUF397" evidence="2">
    <location>
        <begin position="11"/>
        <end position="60"/>
    </location>
</feature>
<dbReference type="InterPro" id="IPR007278">
    <property type="entry name" value="DUF397"/>
</dbReference>